<organism evidence="1 2">
    <name type="scientific">Salmo trutta</name>
    <name type="common">Brown trout</name>
    <dbReference type="NCBI Taxonomy" id="8032"/>
    <lineage>
        <taxon>Eukaryota</taxon>
        <taxon>Metazoa</taxon>
        <taxon>Chordata</taxon>
        <taxon>Craniata</taxon>
        <taxon>Vertebrata</taxon>
        <taxon>Euteleostomi</taxon>
        <taxon>Actinopterygii</taxon>
        <taxon>Neopterygii</taxon>
        <taxon>Teleostei</taxon>
        <taxon>Protacanthopterygii</taxon>
        <taxon>Salmoniformes</taxon>
        <taxon>Salmonidae</taxon>
        <taxon>Salmoninae</taxon>
        <taxon>Salmo</taxon>
    </lineage>
</organism>
<name>A0A674EP62_SALTR</name>
<proteinExistence type="predicted"/>
<dbReference type="AlphaFoldDB" id="A0A674EP62"/>
<protein>
    <submittedName>
        <fullName evidence="1">Heterogeneous nuclear ribonucleoprotein H3</fullName>
    </submittedName>
</protein>
<dbReference type="OMA" id="FWSHEDA"/>
<dbReference type="InParanoid" id="A0A674EP62"/>
<evidence type="ECO:0000313" key="1">
    <source>
        <dbReference type="Ensembl" id="ENSSTUP00000110103.1"/>
    </source>
</evidence>
<keyword evidence="2" id="KW-1185">Reference proteome</keyword>
<sequence>IQAYYEIPRRLMRQRPSPYDRPMMGGALLDHMRGGGCYAGGMYDLADDNYNGFSNYLFLKFLLKYMNSFISVIAAIGGHGYAGAGDTSSHSGHFVREEPAFPFHIDVGPNGKATDQANVEFWSHEDAVSARSKDKNHMRTWISKSLNYCPLFLNSTASGASKMGRGGGFYGSSRGSGLRGMF</sequence>
<dbReference type="Ensembl" id="ENSSTUT00000117887.1">
    <property type="protein sequence ID" value="ENSSTUP00000110103.1"/>
    <property type="gene ID" value="ENSSTUG00000048868.1"/>
</dbReference>
<dbReference type="Proteomes" id="UP000472277">
    <property type="component" value="Chromosome 10"/>
</dbReference>
<evidence type="ECO:0000313" key="2">
    <source>
        <dbReference type="Proteomes" id="UP000472277"/>
    </source>
</evidence>
<reference evidence="1" key="1">
    <citation type="submission" date="2025-08" db="UniProtKB">
        <authorList>
            <consortium name="Ensembl"/>
        </authorList>
    </citation>
    <scope>IDENTIFICATION</scope>
</reference>
<dbReference type="GeneTree" id="ENSGT00940000157720"/>
<gene>
    <name evidence="1" type="primary">HNRNPH3</name>
</gene>
<accession>A0A674EP62</accession>
<reference evidence="1" key="2">
    <citation type="submission" date="2025-09" db="UniProtKB">
        <authorList>
            <consortium name="Ensembl"/>
        </authorList>
    </citation>
    <scope>IDENTIFICATION</scope>
</reference>